<name>D3T5X9_THEIA</name>
<dbReference type="Pfam" id="PF01232">
    <property type="entry name" value="Mannitol_dh"/>
    <property type="match status" value="1"/>
</dbReference>
<dbReference type="EMBL" id="CP001936">
    <property type="protein sequence ID" value="ADD01510.1"/>
    <property type="molecule type" value="Genomic_DNA"/>
</dbReference>
<dbReference type="OrthoDB" id="271711at2"/>
<protein>
    <submittedName>
        <fullName evidence="5">Mannitol dehydrogenase domain protein</fullName>
    </submittedName>
</protein>
<dbReference type="Proteomes" id="UP000001552">
    <property type="component" value="Chromosome"/>
</dbReference>
<feature type="domain" description="Mannitol dehydrogenase C-terminal" evidence="4">
    <location>
        <begin position="318"/>
        <end position="518"/>
    </location>
</feature>
<dbReference type="PANTHER" id="PTHR43362:SF1">
    <property type="entry name" value="MANNITOL DEHYDROGENASE 2-RELATED"/>
    <property type="match status" value="1"/>
</dbReference>
<evidence type="ECO:0000313" key="5">
    <source>
        <dbReference type="EMBL" id="ADD01510.1"/>
    </source>
</evidence>
<dbReference type="SUPFAM" id="SSF48179">
    <property type="entry name" value="6-phosphogluconate dehydrogenase C-terminal domain-like"/>
    <property type="match status" value="1"/>
</dbReference>
<dbReference type="RefSeq" id="WP_012994348.1">
    <property type="nucleotide sequence ID" value="NC_013921.1"/>
</dbReference>
<reference evidence="5" key="1">
    <citation type="submission" date="2010-02" db="EMBL/GenBank/DDBJ databases">
        <title>Complete sequence of Thermoanaerobacter italicus Ab9.</title>
        <authorList>
            <consortium name="US DOE Joint Genome Institute"/>
            <person name="Lucas S."/>
            <person name="Copeland A."/>
            <person name="Lapidus A."/>
            <person name="Cheng J.-F."/>
            <person name="Bruce D."/>
            <person name="Goodwin L."/>
            <person name="Pitluck S."/>
            <person name="Chertkov O."/>
            <person name="Detter J.C."/>
            <person name="Han C."/>
            <person name="Tapia R."/>
            <person name="Land M."/>
            <person name="Hauser L."/>
            <person name="Kyrpides N."/>
            <person name="Mikhailova N."/>
            <person name="Hemme C.L."/>
            <person name="Woyke T."/>
        </authorList>
    </citation>
    <scope>NUCLEOTIDE SEQUENCE [LARGE SCALE GENOMIC DNA]</scope>
    <source>
        <strain evidence="5">Ab9</strain>
    </source>
</reference>
<dbReference type="InterPro" id="IPR036291">
    <property type="entry name" value="NAD(P)-bd_dom_sf"/>
</dbReference>
<sequence>MLLTRDGIKDIDKWRHAGIKLPNYDVEKVAEKTKQNPTWLHFGAGNIFRGFIALLQQNLLDKGLSKTGIIAVESYDYEIIEKIYVPYDNLSLLVIMHADGTLEVEVIGSISDKILADPLREDWVKLKNIFANPSLQIVSFTITEKAYNLKDFSGEYIKEVKEDIENGPEKPHGLMAKIVSLIYTRYLKGQYPIALLSLDNFSGNGERLFSSIKTITEEWVKKGFIEGKFLDYLTNPAKVSFPLSMIDKIVPRPSEEIKKKLEDLGIEKMDIIKTGKNTIIAPFVNAEKIHYLVIEDKFPNGRPPLEEAGVIFTDKETVEKVERMKVTTCLNPLHTTLAIFGCLLNYNTIADEMRDPCLKKLVEKIGYEEGLPVVVHPGVLDPKEFLREVIEVRFSNPYMPDTPQRIATDTSQKMAIRFGETIKSYKQREDLNVTDLKYIPFVIAGWCRYLMGVDDEGKAMTLSPDPLLEDLKSHVSKIKLGDVDSIQDNLKPILSNEHIFGLNLYEVGLGEKIENYFKELIIGPGAVRRTLEKYLENVNIYRKNY</sequence>
<feature type="domain" description="Mannitol dehydrogenase N-terminal" evidence="3">
    <location>
        <begin position="40"/>
        <end position="306"/>
    </location>
</feature>
<dbReference type="Gene3D" id="1.10.1040.10">
    <property type="entry name" value="N-(1-d-carboxylethyl)-l-norvaline Dehydrogenase, domain 2"/>
    <property type="match status" value="1"/>
</dbReference>
<dbReference type="HOGENOM" id="CLU_037833_0_0_9"/>
<dbReference type="Pfam" id="PF08125">
    <property type="entry name" value="Mannitol_dh_C"/>
    <property type="match status" value="1"/>
</dbReference>
<dbReference type="InterPro" id="IPR050988">
    <property type="entry name" value="Mannitol_DH/Oxidoreductase"/>
</dbReference>
<organism evidence="5 6">
    <name type="scientific">Thermoanaerobacter italicus (strain DSM 9252 / Ab9)</name>
    <dbReference type="NCBI Taxonomy" id="580331"/>
    <lineage>
        <taxon>Bacteria</taxon>
        <taxon>Bacillati</taxon>
        <taxon>Bacillota</taxon>
        <taxon>Clostridia</taxon>
        <taxon>Thermoanaerobacterales</taxon>
        <taxon>Thermoanaerobacteraceae</taxon>
        <taxon>Thermoanaerobacter</taxon>
    </lineage>
</organism>
<dbReference type="eggNOG" id="COG0246">
    <property type="taxonomic scope" value="Bacteria"/>
</dbReference>
<dbReference type="PANTHER" id="PTHR43362">
    <property type="entry name" value="MANNITOL DEHYDROGENASE DSF1-RELATED"/>
    <property type="match status" value="1"/>
</dbReference>
<evidence type="ECO:0000313" key="6">
    <source>
        <dbReference type="Proteomes" id="UP000001552"/>
    </source>
</evidence>
<evidence type="ECO:0000256" key="1">
    <source>
        <dbReference type="ARBA" id="ARBA00023002"/>
    </source>
</evidence>
<gene>
    <name evidence="5" type="ordered locus">Thit_0182</name>
</gene>
<evidence type="ECO:0000256" key="2">
    <source>
        <dbReference type="ARBA" id="ARBA00048615"/>
    </source>
</evidence>
<dbReference type="InterPro" id="IPR013328">
    <property type="entry name" value="6PGD_dom2"/>
</dbReference>
<dbReference type="KEGG" id="tit:Thit_0182"/>
<keyword evidence="6" id="KW-1185">Reference proteome</keyword>
<comment type="catalytic activity">
    <reaction evidence="2">
        <text>D-mannitol 1-phosphate + NAD(+) = beta-D-fructose 6-phosphate + NADH + H(+)</text>
        <dbReference type="Rhea" id="RHEA:19661"/>
        <dbReference type="ChEBI" id="CHEBI:15378"/>
        <dbReference type="ChEBI" id="CHEBI:57540"/>
        <dbReference type="ChEBI" id="CHEBI:57634"/>
        <dbReference type="ChEBI" id="CHEBI:57945"/>
        <dbReference type="ChEBI" id="CHEBI:61381"/>
        <dbReference type="EC" id="1.1.1.17"/>
    </reaction>
</comment>
<dbReference type="GO" id="GO:0008926">
    <property type="term" value="F:mannitol-1-phosphate 5-dehydrogenase activity"/>
    <property type="evidence" value="ECO:0007669"/>
    <property type="project" value="UniProtKB-EC"/>
</dbReference>
<dbReference type="InterPro" id="IPR013118">
    <property type="entry name" value="Mannitol_DH_C"/>
</dbReference>
<proteinExistence type="predicted"/>
<evidence type="ECO:0000259" key="3">
    <source>
        <dbReference type="Pfam" id="PF01232"/>
    </source>
</evidence>
<dbReference type="InterPro" id="IPR008927">
    <property type="entry name" value="6-PGluconate_DH-like_C_sf"/>
</dbReference>
<dbReference type="AlphaFoldDB" id="D3T5X9"/>
<evidence type="ECO:0000259" key="4">
    <source>
        <dbReference type="Pfam" id="PF08125"/>
    </source>
</evidence>
<dbReference type="Gene3D" id="3.40.50.720">
    <property type="entry name" value="NAD(P)-binding Rossmann-like Domain"/>
    <property type="match status" value="1"/>
</dbReference>
<dbReference type="InterPro" id="IPR013131">
    <property type="entry name" value="Mannitol_DH_N"/>
</dbReference>
<accession>D3T5X9</accession>
<dbReference type="SUPFAM" id="SSF51735">
    <property type="entry name" value="NAD(P)-binding Rossmann-fold domains"/>
    <property type="match status" value="1"/>
</dbReference>
<keyword evidence="1" id="KW-0560">Oxidoreductase</keyword>